<dbReference type="SUPFAM" id="SSF53720">
    <property type="entry name" value="ALDH-like"/>
    <property type="match status" value="1"/>
</dbReference>
<dbReference type="Proteomes" id="UP000317421">
    <property type="component" value="Unassembled WGS sequence"/>
</dbReference>
<dbReference type="InterPro" id="IPR015590">
    <property type="entry name" value="Aldehyde_DH_dom"/>
</dbReference>
<dbReference type="OrthoDB" id="9812625at2"/>
<feature type="domain" description="Aldehyde dehydrogenase" evidence="3">
    <location>
        <begin position="5"/>
        <end position="430"/>
    </location>
</feature>
<sequence length="491" mass="51023">MTDATKNVAEVIAAARRAQADWAALAPRVRVKPIGGLRHELAADPSGWASLIQTPQDRTTAESLASEVLPLADACRWLERHAARTLRPRVAWRFFQSLALRVERKPAGVVLVIGASNYPLFLLAVPAIQALAAGNAVLLKPPPGGEAIAQRLANVLVGGGDSRLCVALDSSTESAQAAIAAGVDHITATGSSATGRAVARAAAETLTPCTLECSGSDAVIVLPGANLRRVVDCVAWGLTFNAGATCIGPRRLIAVGDADEVRQRLADRLANAPPRRVPKQAAEALRRVLGDELAAGAMASCPHGFDRVALDAACDAALIPPILLTSALASPLVAQSDLFAPVLSLDVAKDAEQAIELANASSYALGASVFGPAGEAEEVARRLRAGCVTVNDLIAPTADPRVPFGGAGESGYGVTRGAEGLLAMTRPQAVVRRRGGWLPHLDEPTPALDDLVTGLIQSQHAASWSGRFAGLKKIISAATRRRTESSPTREP</sequence>
<evidence type="ECO:0000256" key="2">
    <source>
        <dbReference type="ARBA" id="ARBA00023002"/>
    </source>
</evidence>
<dbReference type="Gene3D" id="3.40.605.10">
    <property type="entry name" value="Aldehyde Dehydrogenase, Chain A, domain 1"/>
    <property type="match status" value="1"/>
</dbReference>
<dbReference type="RefSeq" id="WP_146444043.1">
    <property type="nucleotide sequence ID" value="NZ_SJPR01000001.1"/>
</dbReference>
<evidence type="ECO:0000313" key="4">
    <source>
        <dbReference type="EMBL" id="TWU00362.1"/>
    </source>
</evidence>
<organism evidence="4 5">
    <name type="scientific">Botrimarina colliarenosi</name>
    <dbReference type="NCBI Taxonomy" id="2528001"/>
    <lineage>
        <taxon>Bacteria</taxon>
        <taxon>Pseudomonadati</taxon>
        <taxon>Planctomycetota</taxon>
        <taxon>Planctomycetia</taxon>
        <taxon>Pirellulales</taxon>
        <taxon>Lacipirellulaceae</taxon>
        <taxon>Botrimarina</taxon>
    </lineage>
</organism>
<dbReference type="EMBL" id="SJPR01000001">
    <property type="protein sequence ID" value="TWU00362.1"/>
    <property type="molecule type" value="Genomic_DNA"/>
</dbReference>
<keyword evidence="5" id="KW-1185">Reference proteome</keyword>
<dbReference type="AlphaFoldDB" id="A0A5C6AMX8"/>
<evidence type="ECO:0000259" key="3">
    <source>
        <dbReference type="Pfam" id="PF00171"/>
    </source>
</evidence>
<dbReference type="GO" id="GO:0050269">
    <property type="term" value="F:coniferyl-aldehyde dehydrogenase [NAD(P)+] activity"/>
    <property type="evidence" value="ECO:0007669"/>
    <property type="project" value="UniProtKB-EC"/>
</dbReference>
<dbReference type="InterPro" id="IPR016161">
    <property type="entry name" value="Ald_DH/histidinol_DH"/>
</dbReference>
<protein>
    <submittedName>
        <fullName evidence="4">Coniferyl aldehyde dehydrogenase</fullName>
        <ecNumber evidence="4">1.2.1.68</ecNumber>
    </submittedName>
</protein>
<dbReference type="EC" id="1.2.1.68" evidence="4"/>
<dbReference type="Pfam" id="PF00171">
    <property type="entry name" value="Aldedh"/>
    <property type="match status" value="1"/>
</dbReference>
<evidence type="ECO:0000256" key="1">
    <source>
        <dbReference type="ARBA" id="ARBA00009986"/>
    </source>
</evidence>
<dbReference type="Gene3D" id="3.40.309.10">
    <property type="entry name" value="Aldehyde Dehydrogenase, Chain A, domain 2"/>
    <property type="match status" value="1"/>
</dbReference>
<comment type="caution">
    <text evidence="4">The sequence shown here is derived from an EMBL/GenBank/DDBJ whole genome shotgun (WGS) entry which is preliminary data.</text>
</comment>
<dbReference type="InterPro" id="IPR016163">
    <property type="entry name" value="Ald_DH_C"/>
</dbReference>
<accession>A0A5C6AMX8</accession>
<comment type="similarity">
    <text evidence="1">Belongs to the aldehyde dehydrogenase family.</text>
</comment>
<reference evidence="4 5" key="1">
    <citation type="submission" date="2019-02" db="EMBL/GenBank/DDBJ databases">
        <title>Deep-cultivation of Planctomycetes and their phenomic and genomic characterization uncovers novel biology.</title>
        <authorList>
            <person name="Wiegand S."/>
            <person name="Jogler M."/>
            <person name="Boedeker C."/>
            <person name="Pinto D."/>
            <person name="Vollmers J."/>
            <person name="Rivas-Marin E."/>
            <person name="Kohn T."/>
            <person name="Peeters S.H."/>
            <person name="Heuer A."/>
            <person name="Rast P."/>
            <person name="Oberbeckmann S."/>
            <person name="Bunk B."/>
            <person name="Jeske O."/>
            <person name="Meyerdierks A."/>
            <person name="Storesund J.E."/>
            <person name="Kallscheuer N."/>
            <person name="Luecker S."/>
            <person name="Lage O.M."/>
            <person name="Pohl T."/>
            <person name="Merkel B.J."/>
            <person name="Hornburger P."/>
            <person name="Mueller R.-W."/>
            <person name="Bruemmer F."/>
            <person name="Labrenz M."/>
            <person name="Spormann A.M."/>
            <person name="Op Den Camp H."/>
            <person name="Overmann J."/>
            <person name="Amann R."/>
            <person name="Jetten M.S.M."/>
            <person name="Mascher T."/>
            <person name="Medema M.H."/>
            <person name="Devos D.P."/>
            <person name="Kaster A.-K."/>
            <person name="Ovreas L."/>
            <person name="Rohde M."/>
            <person name="Galperin M.Y."/>
            <person name="Jogler C."/>
        </authorList>
    </citation>
    <scope>NUCLEOTIDE SEQUENCE [LARGE SCALE GENOMIC DNA]</scope>
    <source>
        <strain evidence="4 5">Pla108</strain>
    </source>
</reference>
<name>A0A5C6AMX8_9BACT</name>
<dbReference type="PANTHER" id="PTHR42804">
    <property type="entry name" value="ALDEHYDE DEHYDROGENASE"/>
    <property type="match status" value="1"/>
</dbReference>
<dbReference type="PANTHER" id="PTHR42804:SF1">
    <property type="entry name" value="ALDEHYDE DEHYDROGENASE-RELATED"/>
    <property type="match status" value="1"/>
</dbReference>
<proteinExistence type="inferred from homology"/>
<evidence type="ECO:0000313" key="5">
    <source>
        <dbReference type="Proteomes" id="UP000317421"/>
    </source>
</evidence>
<keyword evidence="2 4" id="KW-0560">Oxidoreductase</keyword>
<gene>
    <name evidence="4" type="primary">calB</name>
    <name evidence="4" type="ORF">Pla108_13110</name>
</gene>
<dbReference type="InterPro" id="IPR016162">
    <property type="entry name" value="Ald_DH_N"/>
</dbReference>